<evidence type="ECO:0000313" key="9">
    <source>
        <dbReference type="EMBL" id="EGS21915.1"/>
    </source>
</evidence>
<keyword evidence="5 8" id="KW-0812">Transmembrane</keyword>
<feature type="transmembrane region" description="Helical" evidence="8">
    <location>
        <begin position="255"/>
        <end position="280"/>
    </location>
</feature>
<dbReference type="GO" id="GO:0005886">
    <property type="term" value="C:plasma membrane"/>
    <property type="evidence" value="ECO:0007669"/>
    <property type="project" value="UniProtKB-SubCell"/>
</dbReference>
<keyword evidence="3" id="KW-1003">Cell membrane</keyword>
<dbReference type="InterPro" id="IPR007272">
    <property type="entry name" value="Sulf_transp_TsuA/YedE"/>
</dbReference>
<keyword evidence="10" id="KW-1185">Reference proteome</keyword>
<feature type="transmembrane region" description="Helical" evidence="8">
    <location>
        <begin position="316"/>
        <end position="339"/>
    </location>
</feature>
<dbReference type="EMBL" id="GL988041">
    <property type="protein sequence ID" value="EGS21915.1"/>
    <property type="molecule type" value="Genomic_DNA"/>
</dbReference>
<sequence>MNNILTGAAMGAALTTAGVYKPSVILSQFNFSDFTMLQTFLTAAAGSTFFVTAFQSLSLTSLPPRPCAPLSSSAKSFLSRHAGNILGGVMLGTGMAISGACPGTVLAQLGAGVPSGRYAFGGAVLAGWAWNVLFSKRMPKASKDKADGDGEGKKKQAETIYEMLNTPYIRAVAAMEVLLATCIALAVKYAPAEAGYTRNVVPPLIGGACMALSQFISLALRRTTLGASTSFEELGSNLWAIVKGQWDQIKSWKNVLFMGGMVAGAKAVTAFIPAAAVSLVEGTAVSPLRGLLGGFLIVFGSRMAGGCTSGHGISGLSLLSVSSFLTVAMTFAAGGVVGLSMG</sequence>
<evidence type="ECO:0000256" key="6">
    <source>
        <dbReference type="ARBA" id="ARBA00022989"/>
    </source>
</evidence>
<name>G0S881_CHATD</name>
<dbReference type="Proteomes" id="UP000008066">
    <property type="component" value="Unassembled WGS sequence"/>
</dbReference>
<keyword evidence="6 8" id="KW-1133">Transmembrane helix</keyword>
<dbReference type="HOGENOM" id="CLU_053006_0_0_1"/>
<evidence type="ECO:0000256" key="7">
    <source>
        <dbReference type="ARBA" id="ARBA00023136"/>
    </source>
</evidence>
<dbReference type="PANTHER" id="PTHR30574">
    <property type="entry name" value="INNER MEMBRANE PROTEIN YEDE"/>
    <property type="match status" value="1"/>
</dbReference>
<gene>
    <name evidence="9" type="ORF">CTHT_0037890</name>
</gene>
<feature type="transmembrane region" description="Helical" evidence="8">
    <location>
        <begin position="118"/>
        <end position="135"/>
    </location>
</feature>
<evidence type="ECO:0000256" key="1">
    <source>
        <dbReference type="ARBA" id="ARBA00004429"/>
    </source>
</evidence>
<feature type="transmembrane region" description="Helical" evidence="8">
    <location>
        <begin position="201"/>
        <end position="220"/>
    </location>
</feature>
<evidence type="ECO:0000313" key="10">
    <source>
        <dbReference type="Proteomes" id="UP000008066"/>
    </source>
</evidence>
<feature type="transmembrane region" description="Helical" evidence="8">
    <location>
        <begin position="168"/>
        <end position="189"/>
    </location>
</feature>
<dbReference type="AlphaFoldDB" id="G0S881"/>
<dbReference type="STRING" id="759272.G0S881"/>
<evidence type="ECO:0000256" key="8">
    <source>
        <dbReference type="SAM" id="Phobius"/>
    </source>
</evidence>
<evidence type="ECO:0000256" key="5">
    <source>
        <dbReference type="ARBA" id="ARBA00022692"/>
    </source>
</evidence>
<dbReference type="eggNOG" id="ENOG502RZM3">
    <property type="taxonomic scope" value="Eukaryota"/>
</dbReference>
<reference evidence="9 10" key="1">
    <citation type="journal article" date="2011" name="Cell">
        <title>Insight into structure and assembly of the nuclear pore complex by utilizing the genome of a eukaryotic thermophile.</title>
        <authorList>
            <person name="Amlacher S."/>
            <person name="Sarges P."/>
            <person name="Flemming D."/>
            <person name="van Noort V."/>
            <person name="Kunze R."/>
            <person name="Devos D.P."/>
            <person name="Arumugam M."/>
            <person name="Bork P."/>
            <person name="Hurt E."/>
        </authorList>
    </citation>
    <scope>NUCLEOTIDE SEQUENCE [LARGE SCALE GENOMIC DNA]</scope>
    <source>
        <strain evidence="10">DSM 1495 / CBS 144.50 / IMI 039719</strain>
    </source>
</reference>
<dbReference type="OMA" id="RRSMIGI"/>
<dbReference type="GeneID" id="18257827"/>
<feature type="transmembrane region" description="Helical" evidence="8">
    <location>
        <begin position="83"/>
        <end position="106"/>
    </location>
</feature>
<dbReference type="KEGG" id="cthr:CTHT_0037890"/>
<organism evidence="10">
    <name type="scientific">Chaetomium thermophilum (strain DSM 1495 / CBS 144.50 / IMI 039719)</name>
    <name type="common">Thermochaetoides thermophila</name>
    <dbReference type="NCBI Taxonomy" id="759272"/>
    <lineage>
        <taxon>Eukaryota</taxon>
        <taxon>Fungi</taxon>
        <taxon>Dikarya</taxon>
        <taxon>Ascomycota</taxon>
        <taxon>Pezizomycotina</taxon>
        <taxon>Sordariomycetes</taxon>
        <taxon>Sordariomycetidae</taxon>
        <taxon>Sordariales</taxon>
        <taxon>Chaetomiaceae</taxon>
        <taxon>Thermochaetoides</taxon>
    </lineage>
</organism>
<dbReference type="OrthoDB" id="10254418at2759"/>
<dbReference type="PANTHER" id="PTHR30574:SF1">
    <property type="entry name" value="SULPHUR TRANSPORT DOMAIN-CONTAINING PROTEIN"/>
    <property type="match status" value="1"/>
</dbReference>
<evidence type="ECO:0000256" key="2">
    <source>
        <dbReference type="ARBA" id="ARBA00022448"/>
    </source>
</evidence>
<keyword evidence="7 8" id="KW-0472">Membrane</keyword>
<evidence type="ECO:0000256" key="3">
    <source>
        <dbReference type="ARBA" id="ARBA00022475"/>
    </source>
</evidence>
<accession>G0S881</accession>
<proteinExistence type="predicted"/>
<comment type="subcellular location">
    <subcellularLocation>
        <location evidence="1">Cell inner membrane</location>
        <topology evidence="1">Multi-pass membrane protein</topology>
    </subcellularLocation>
</comment>
<dbReference type="Pfam" id="PF04143">
    <property type="entry name" value="Sulf_transp"/>
    <property type="match status" value="1"/>
</dbReference>
<dbReference type="RefSeq" id="XP_006694211.1">
    <property type="nucleotide sequence ID" value="XM_006694148.1"/>
</dbReference>
<protein>
    <submittedName>
        <fullName evidence="9">Uncharacterized protein</fullName>
    </submittedName>
</protein>
<keyword evidence="4" id="KW-0997">Cell inner membrane</keyword>
<keyword evidence="2" id="KW-0813">Transport</keyword>
<evidence type="ECO:0000256" key="4">
    <source>
        <dbReference type="ARBA" id="ARBA00022519"/>
    </source>
</evidence>